<protein>
    <submittedName>
        <fullName evidence="1">Uncharacterized protein</fullName>
    </submittedName>
</protein>
<gene>
    <name evidence="1" type="ORF">LCGC14_3123880</name>
</gene>
<feature type="non-terminal residue" evidence="1">
    <location>
        <position position="341"/>
    </location>
</feature>
<comment type="caution">
    <text evidence="1">The sequence shown here is derived from an EMBL/GenBank/DDBJ whole genome shotgun (WGS) entry which is preliminary data.</text>
</comment>
<dbReference type="Gene3D" id="3.40.50.300">
    <property type="entry name" value="P-loop containing nucleotide triphosphate hydrolases"/>
    <property type="match status" value="1"/>
</dbReference>
<proteinExistence type="predicted"/>
<name>A0A0F8W1G9_9ZZZZ</name>
<accession>A0A0F8W1G9</accession>
<sequence length="341" mass="38182">LGEKYPARKVDWVEMFDYLGNKIQELARQGETVVEVWAEDDVETPEFLLEPFIYKNQSNIIYGNKGTLKSSLSQAMAMCMALPWPANPLELTVPAKPTVSLVLDWETDEATFKYYLSRLKRGMNCPEVALHYRRCRLPIVEELEAIEKYIEEVKADVLIVDSLAAAAGGESGELKGSQSALSFNTALRKLNRTSLIIGQTSKDLTGTRKTIFGSAMFTYYARNILELCRSEDTDTGRVHLAMFHRECNLGRKHKPIGFCLEFDDDNRSLSITREAVIPSEFVGKVTAQSAVADALKSGLKFVKEIAEVTGLKPNNIRTSLGRLKSLDKVTKVGDRWGLRTC</sequence>
<dbReference type="AlphaFoldDB" id="A0A0F8W1G9"/>
<dbReference type="EMBL" id="LAZR01067965">
    <property type="protein sequence ID" value="KKK50552.1"/>
    <property type="molecule type" value="Genomic_DNA"/>
</dbReference>
<dbReference type="SUPFAM" id="SSF52540">
    <property type="entry name" value="P-loop containing nucleoside triphosphate hydrolases"/>
    <property type="match status" value="1"/>
</dbReference>
<dbReference type="Pfam" id="PF13481">
    <property type="entry name" value="AAA_25"/>
    <property type="match status" value="1"/>
</dbReference>
<dbReference type="InterPro" id="IPR027417">
    <property type="entry name" value="P-loop_NTPase"/>
</dbReference>
<feature type="non-terminal residue" evidence="1">
    <location>
        <position position="1"/>
    </location>
</feature>
<reference evidence="1" key="1">
    <citation type="journal article" date="2015" name="Nature">
        <title>Complex archaea that bridge the gap between prokaryotes and eukaryotes.</title>
        <authorList>
            <person name="Spang A."/>
            <person name="Saw J.H."/>
            <person name="Jorgensen S.L."/>
            <person name="Zaremba-Niedzwiedzka K."/>
            <person name="Martijn J."/>
            <person name="Lind A.E."/>
            <person name="van Eijk R."/>
            <person name="Schleper C."/>
            <person name="Guy L."/>
            <person name="Ettema T.J."/>
        </authorList>
    </citation>
    <scope>NUCLEOTIDE SEQUENCE</scope>
</reference>
<organism evidence="1">
    <name type="scientific">marine sediment metagenome</name>
    <dbReference type="NCBI Taxonomy" id="412755"/>
    <lineage>
        <taxon>unclassified sequences</taxon>
        <taxon>metagenomes</taxon>
        <taxon>ecological metagenomes</taxon>
    </lineage>
</organism>
<evidence type="ECO:0000313" key="1">
    <source>
        <dbReference type="EMBL" id="KKK50552.1"/>
    </source>
</evidence>